<dbReference type="Pfam" id="PF01266">
    <property type="entry name" value="DAO"/>
    <property type="match status" value="1"/>
</dbReference>
<dbReference type="Gene3D" id="3.50.50.60">
    <property type="entry name" value="FAD/NAD(P)-binding domain"/>
    <property type="match status" value="1"/>
</dbReference>
<comment type="caution">
    <text evidence="3">The sequence shown here is derived from an EMBL/GenBank/DDBJ whole genome shotgun (WGS) entry which is preliminary data.</text>
</comment>
<reference evidence="3 4" key="1">
    <citation type="submission" date="2022-07" db="EMBL/GenBank/DDBJ databases">
        <authorList>
            <person name="Li W.-J."/>
            <person name="Deng Q.-Q."/>
        </authorList>
    </citation>
    <scope>NUCLEOTIDE SEQUENCE [LARGE SCALE GENOMIC DNA]</scope>
    <source>
        <strain evidence="3 4">SYSU M60028</strain>
    </source>
</reference>
<dbReference type="Gene3D" id="3.30.9.10">
    <property type="entry name" value="D-Amino Acid Oxidase, subunit A, domain 2"/>
    <property type="match status" value="1"/>
</dbReference>
<protein>
    <submittedName>
        <fullName evidence="3">FAD-binding oxidoreductase</fullName>
    </submittedName>
</protein>
<dbReference type="InterPro" id="IPR006076">
    <property type="entry name" value="FAD-dep_OxRdtase"/>
</dbReference>
<dbReference type="PANTHER" id="PTHR13847">
    <property type="entry name" value="SARCOSINE DEHYDROGENASE-RELATED"/>
    <property type="match status" value="1"/>
</dbReference>
<evidence type="ECO:0000313" key="4">
    <source>
        <dbReference type="Proteomes" id="UP001205890"/>
    </source>
</evidence>
<feature type="domain" description="FAD dependent oxidoreductase" evidence="2">
    <location>
        <begin position="2"/>
        <end position="352"/>
    </location>
</feature>
<dbReference type="InterPro" id="IPR036188">
    <property type="entry name" value="FAD/NAD-bd_sf"/>
</dbReference>
<evidence type="ECO:0000256" key="1">
    <source>
        <dbReference type="ARBA" id="ARBA00023002"/>
    </source>
</evidence>
<sequence>MHLAADPGFAGSVVVVEKDPTYQFSASALSAASIRQQYSSPVNVAISLYGIGFLREIGERLSVDGDRPDIGLHEGGYLYLAGEAGAPVLREVNALQTGMGADIQLFDPPGLQARFPWLDTEGVAAASWGRSGEGWFDGWGMMQAFRRKARSLGVVYVDDEVTAVEREGGRVVAVRLAGGGRIACGALVDAAGASGGRQVAAMAGVDIPVVARKRCVFAFTCRGEVDGSPLVIDTSGVWFRPEGRRGAEGQMFICGGPPSTPEADDEPDAGRDFEVEWSLFEEVYWPALATRVPAFEAIRPGRAWAGHYDMCTLDHNAIVGRAVGAANFYLATGFSGHGLQQAPAVGRGLAELVAHGAYRTLDLSALGHERIVENRPLLERNVI</sequence>
<organism evidence="3 4">
    <name type="scientific">Alsobacter ponti</name>
    <dbReference type="NCBI Taxonomy" id="2962936"/>
    <lineage>
        <taxon>Bacteria</taxon>
        <taxon>Pseudomonadati</taxon>
        <taxon>Pseudomonadota</taxon>
        <taxon>Alphaproteobacteria</taxon>
        <taxon>Hyphomicrobiales</taxon>
        <taxon>Alsobacteraceae</taxon>
        <taxon>Alsobacter</taxon>
    </lineage>
</organism>
<proteinExistence type="predicted"/>
<dbReference type="PANTHER" id="PTHR13847:SF287">
    <property type="entry name" value="FAD-DEPENDENT OXIDOREDUCTASE DOMAIN-CONTAINING PROTEIN 1"/>
    <property type="match status" value="1"/>
</dbReference>
<keyword evidence="4" id="KW-1185">Reference proteome</keyword>
<keyword evidence="1" id="KW-0560">Oxidoreductase</keyword>
<evidence type="ECO:0000313" key="3">
    <source>
        <dbReference type="EMBL" id="MCP8938795.1"/>
    </source>
</evidence>
<name>A0ABT1LDJ2_9HYPH</name>
<gene>
    <name evidence="3" type="ORF">NK718_09740</name>
</gene>
<dbReference type="EMBL" id="JANCLU010000008">
    <property type="protein sequence ID" value="MCP8938795.1"/>
    <property type="molecule type" value="Genomic_DNA"/>
</dbReference>
<dbReference type="SUPFAM" id="SSF51905">
    <property type="entry name" value="FAD/NAD(P)-binding domain"/>
    <property type="match status" value="1"/>
</dbReference>
<accession>A0ABT1LDJ2</accession>
<evidence type="ECO:0000259" key="2">
    <source>
        <dbReference type="Pfam" id="PF01266"/>
    </source>
</evidence>
<dbReference type="Proteomes" id="UP001205890">
    <property type="component" value="Unassembled WGS sequence"/>
</dbReference>